<dbReference type="GO" id="GO:0016887">
    <property type="term" value="F:ATP hydrolysis activity"/>
    <property type="evidence" value="ECO:0007669"/>
    <property type="project" value="InterPro"/>
</dbReference>
<dbReference type="RefSeq" id="WP_047765848.1">
    <property type="nucleotide sequence ID" value="NZ_LAQL01000019.1"/>
</dbReference>
<proteinExistence type="inferred from homology"/>
<dbReference type="InterPro" id="IPR003439">
    <property type="entry name" value="ABC_transporter-like_ATP-bd"/>
</dbReference>
<dbReference type="InterPro" id="IPR003593">
    <property type="entry name" value="AAA+_ATPase"/>
</dbReference>
<evidence type="ECO:0000313" key="6">
    <source>
        <dbReference type="EMBL" id="KLN59101.1"/>
    </source>
</evidence>
<dbReference type="PROSITE" id="PS50893">
    <property type="entry name" value="ABC_TRANSPORTER_2"/>
    <property type="match status" value="1"/>
</dbReference>
<dbReference type="Pfam" id="PF00005">
    <property type="entry name" value="ABC_tran"/>
    <property type="match status" value="1"/>
</dbReference>
<accession>A0A0H2MA95</accession>
<keyword evidence="2" id="KW-0813">Transport</keyword>
<dbReference type="AlphaFoldDB" id="A0A0H2MA95"/>
<dbReference type="InterPro" id="IPR027417">
    <property type="entry name" value="P-loop_NTPase"/>
</dbReference>
<comment type="caution">
    <text evidence="6">The sequence shown here is derived from an EMBL/GenBank/DDBJ whole genome shotgun (WGS) entry which is preliminary data.</text>
</comment>
<evidence type="ECO:0000256" key="3">
    <source>
        <dbReference type="ARBA" id="ARBA00022741"/>
    </source>
</evidence>
<dbReference type="Proteomes" id="UP000035444">
    <property type="component" value="Unassembled WGS sequence"/>
</dbReference>
<dbReference type="STRING" id="1489064.WH96_19135"/>
<dbReference type="CDD" id="cd03214">
    <property type="entry name" value="ABC_Iron-Siderophores_B12_Hemin"/>
    <property type="match status" value="1"/>
</dbReference>
<dbReference type="PANTHER" id="PTHR42794">
    <property type="entry name" value="HEMIN IMPORT ATP-BINDING PROTEIN HMUV"/>
    <property type="match status" value="1"/>
</dbReference>
<reference evidence="6 7" key="1">
    <citation type="submission" date="2015-03" db="EMBL/GenBank/DDBJ databases">
        <title>Genome Sequence of Kiloniella spongiae MEBiC09566, isolated from a marine sponge.</title>
        <authorList>
            <person name="Shao Z."/>
            <person name="Wang L."/>
            <person name="Li X."/>
        </authorList>
    </citation>
    <scope>NUCLEOTIDE SEQUENCE [LARGE SCALE GENOMIC DNA]</scope>
    <source>
        <strain evidence="6 7">MEBiC09566</strain>
    </source>
</reference>
<keyword evidence="3" id="KW-0547">Nucleotide-binding</keyword>
<dbReference type="FunFam" id="3.40.50.300:FF:000134">
    <property type="entry name" value="Iron-enterobactin ABC transporter ATP-binding protein"/>
    <property type="match status" value="1"/>
</dbReference>
<dbReference type="PANTHER" id="PTHR42794:SF2">
    <property type="entry name" value="ABC TRANSPORTER ATP-BINDING PROTEIN"/>
    <property type="match status" value="1"/>
</dbReference>
<dbReference type="PROSITE" id="PS00211">
    <property type="entry name" value="ABC_TRANSPORTER_1"/>
    <property type="match status" value="1"/>
</dbReference>
<protein>
    <submittedName>
        <fullName evidence="6">Iron ABC transporter ATP-binding protein</fullName>
    </submittedName>
</protein>
<feature type="domain" description="ABC transporter" evidence="5">
    <location>
        <begin position="3"/>
        <end position="238"/>
    </location>
</feature>
<evidence type="ECO:0000256" key="2">
    <source>
        <dbReference type="ARBA" id="ARBA00022448"/>
    </source>
</evidence>
<evidence type="ECO:0000259" key="5">
    <source>
        <dbReference type="PROSITE" id="PS50893"/>
    </source>
</evidence>
<dbReference type="SUPFAM" id="SSF52540">
    <property type="entry name" value="P-loop containing nucleoside triphosphate hydrolases"/>
    <property type="match status" value="1"/>
</dbReference>
<dbReference type="EMBL" id="LAQL01000019">
    <property type="protein sequence ID" value="KLN59101.1"/>
    <property type="molecule type" value="Genomic_DNA"/>
</dbReference>
<dbReference type="Gene3D" id="3.40.50.300">
    <property type="entry name" value="P-loop containing nucleotide triphosphate hydrolases"/>
    <property type="match status" value="1"/>
</dbReference>
<gene>
    <name evidence="6" type="ORF">WH96_19135</name>
</gene>
<dbReference type="GO" id="GO:0005524">
    <property type="term" value="F:ATP binding"/>
    <property type="evidence" value="ECO:0007669"/>
    <property type="project" value="UniProtKB-KW"/>
</dbReference>
<keyword evidence="7" id="KW-1185">Reference proteome</keyword>
<organism evidence="6 7">
    <name type="scientific">Kiloniella spongiae</name>
    <dbReference type="NCBI Taxonomy" id="1489064"/>
    <lineage>
        <taxon>Bacteria</taxon>
        <taxon>Pseudomonadati</taxon>
        <taxon>Pseudomonadota</taxon>
        <taxon>Alphaproteobacteria</taxon>
        <taxon>Rhodospirillales</taxon>
        <taxon>Kiloniellaceae</taxon>
        <taxon>Kiloniella</taxon>
    </lineage>
</organism>
<sequence>MTLEISGLCSDYGSKKILKDVSIAPVAGGEFVGLIGPNASGKSTLFKSIAGAVKATDGVISLDGRDLRRASRGQRSKVVAYMPQSYGCNAVLTVFECVLLALKQMTGWRVKQDDLQRVSNVLHALGLSHLADRGISKLSGGQAQMVSVAQTLVREPRLVLLDEPTSALDLHHQLSILSTIRAFMRNRNMIVIAALHDLNLAAQFCDRLVLIKEGEVLADGKPEKVLALKEIDETYRVMTNLEKTSRDTLYVDARLSA</sequence>
<evidence type="ECO:0000256" key="1">
    <source>
        <dbReference type="ARBA" id="ARBA00005417"/>
    </source>
</evidence>
<dbReference type="PATRIC" id="fig|1489064.4.peg.839"/>
<dbReference type="InterPro" id="IPR017871">
    <property type="entry name" value="ABC_transporter-like_CS"/>
</dbReference>
<dbReference type="OrthoDB" id="9805601at2"/>
<keyword evidence="4 6" id="KW-0067">ATP-binding</keyword>
<dbReference type="SMART" id="SM00382">
    <property type="entry name" value="AAA"/>
    <property type="match status" value="1"/>
</dbReference>
<comment type="similarity">
    <text evidence="1">Belongs to the ABC transporter superfamily.</text>
</comment>
<evidence type="ECO:0000256" key="4">
    <source>
        <dbReference type="ARBA" id="ARBA00022840"/>
    </source>
</evidence>
<name>A0A0H2MA95_9PROT</name>
<evidence type="ECO:0000313" key="7">
    <source>
        <dbReference type="Proteomes" id="UP000035444"/>
    </source>
</evidence>